<dbReference type="SMART" id="SM00895">
    <property type="entry name" value="FCD"/>
    <property type="match status" value="1"/>
</dbReference>
<organism evidence="5 6">
    <name type="scientific">Aurantiacibacter flavus</name>
    <dbReference type="NCBI Taxonomy" id="3145232"/>
    <lineage>
        <taxon>Bacteria</taxon>
        <taxon>Pseudomonadati</taxon>
        <taxon>Pseudomonadota</taxon>
        <taxon>Alphaproteobacteria</taxon>
        <taxon>Sphingomonadales</taxon>
        <taxon>Erythrobacteraceae</taxon>
        <taxon>Aurantiacibacter</taxon>
    </lineage>
</organism>
<dbReference type="InterPro" id="IPR008920">
    <property type="entry name" value="TF_FadR/GntR_C"/>
</dbReference>
<dbReference type="InterPro" id="IPR011711">
    <property type="entry name" value="GntR_C"/>
</dbReference>
<dbReference type="CDD" id="cd07377">
    <property type="entry name" value="WHTH_GntR"/>
    <property type="match status" value="1"/>
</dbReference>
<dbReference type="InterPro" id="IPR000524">
    <property type="entry name" value="Tscrpt_reg_HTH_GntR"/>
</dbReference>
<name>A0ABV0CRS5_9SPHN</name>
<evidence type="ECO:0000256" key="3">
    <source>
        <dbReference type="ARBA" id="ARBA00023163"/>
    </source>
</evidence>
<dbReference type="Gene3D" id="1.10.10.10">
    <property type="entry name" value="Winged helix-like DNA-binding domain superfamily/Winged helix DNA-binding domain"/>
    <property type="match status" value="1"/>
</dbReference>
<evidence type="ECO:0000313" key="5">
    <source>
        <dbReference type="EMBL" id="MEN7535578.1"/>
    </source>
</evidence>
<keyword evidence="1" id="KW-0805">Transcription regulation</keyword>
<keyword evidence="2" id="KW-0238">DNA-binding</keyword>
<dbReference type="Pfam" id="PF07729">
    <property type="entry name" value="FCD"/>
    <property type="match status" value="1"/>
</dbReference>
<dbReference type="SUPFAM" id="SSF46785">
    <property type="entry name" value="Winged helix' DNA-binding domain"/>
    <property type="match status" value="1"/>
</dbReference>
<sequence>MEQLVEQLANKAPSASEIADWIRTRIRSNRLVPGQRLVEVDIIRKTGGSRFKVREAFQRLTAEGLVEIEEGRGASVRDVSMDEVRQLYSARAALEGLCARDFTRKASQADKDRLEQLALDMESCVADGAPERFARLNAEWHSLFVSGSSNEVIGGIVKRLNTPVHHLLFETFYSGSRLREAIADHRLILDAVLAGDALEAEQAMRRHVLNGLQFLSGLERHLHDVGELD</sequence>
<dbReference type="Pfam" id="PF00392">
    <property type="entry name" value="GntR"/>
    <property type="match status" value="1"/>
</dbReference>
<dbReference type="PANTHER" id="PTHR43537:SF49">
    <property type="entry name" value="TRANSCRIPTIONAL REGULATORY PROTEIN"/>
    <property type="match status" value="1"/>
</dbReference>
<dbReference type="Proteomes" id="UP001484535">
    <property type="component" value="Unassembled WGS sequence"/>
</dbReference>
<keyword evidence="6" id="KW-1185">Reference proteome</keyword>
<evidence type="ECO:0000256" key="2">
    <source>
        <dbReference type="ARBA" id="ARBA00023125"/>
    </source>
</evidence>
<gene>
    <name evidence="5" type="ORF">ABDJ38_00120</name>
</gene>
<reference evidence="5 6" key="1">
    <citation type="submission" date="2024-05" db="EMBL/GenBank/DDBJ databases">
        <authorList>
            <person name="Park S."/>
        </authorList>
    </citation>
    <scope>NUCLEOTIDE SEQUENCE [LARGE SCALE GENOMIC DNA]</scope>
    <source>
        <strain evidence="5 6">DGU5</strain>
    </source>
</reference>
<dbReference type="InterPro" id="IPR036388">
    <property type="entry name" value="WH-like_DNA-bd_sf"/>
</dbReference>
<dbReference type="RefSeq" id="WP_346783041.1">
    <property type="nucleotide sequence ID" value="NZ_JBDLBR010000001.1"/>
</dbReference>
<protein>
    <submittedName>
        <fullName evidence="5">GntR family transcriptional regulator</fullName>
    </submittedName>
</protein>
<accession>A0ABV0CRS5</accession>
<dbReference type="SMART" id="SM00345">
    <property type="entry name" value="HTH_GNTR"/>
    <property type="match status" value="1"/>
</dbReference>
<dbReference type="SUPFAM" id="SSF48008">
    <property type="entry name" value="GntR ligand-binding domain-like"/>
    <property type="match status" value="1"/>
</dbReference>
<dbReference type="Gene3D" id="1.20.120.530">
    <property type="entry name" value="GntR ligand-binding domain-like"/>
    <property type="match status" value="1"/>
</dbReference>
<keyword evidence="3" id="KW-0804">Transcription</keyword>
<dbReference type="PROSITE" id="PS50949">
    <property type="entry name" value="HTH_GNTR"/>
    <property type="match status" value="1"/>
</dbReference>
<evidence type="ECO:0000259" key="4">
    <source>
        <dbReference type="PROSITE" id="PS50949"/>
    </source>
</evidence>
<proteinExistence type="predicted"/>
<evidence type="ECO:0000256" key="1">
    <source>
        <dbReference type="ARBA" id="ARBA00023015"/>
    </source>
</evidence>
<dbReference type="InterPro" id="IPR036390">
    <property type="entry name" value="WH_DNA-bd_sf"/>
</dbReference>
<feature type="domain" description="HTH gntR-type" evidence="4">
    <location>
        <begin position="12"/>
        <end position="79"/>
    </location>
</feature>
<comment type="caution">
    <text evidence="5">The sequence shown here is derived from an EMBL/GenBank/DDBJ whole genome shotgun (WGS) entry which is preliminary data.</text>
</comment>
<evidence type="ECO:0000313" key="6">
    <source>
        <dbReference type="Proteomes" id="UP001484535"/>
    </source>
</evidence>
<dbReference type="EMBL" id="JBDLBR010000001">
    <property type="protein sequence ID" value="MEN7535578.1"/>
    <property type="molecule type" value="Genomic_DNA"/>
</dbReference>
<dbReference type="PANTHER" id="PTHR43537">
    <property type="entry name" value="TRANSCRIPTIONAL REGULATOR, GNTR FAMILY"/>
    <property type="match status" value="1"/>
</dbReference>